<gene>
    <name evidence="3" type="ORF">ACFQZJ_11050</name>
</gene>
<evidence type="ECO:0000259" key="2">
    <source>
        <dbReference type="PROSITE" id="PS51782"/>
    </source>
</evidence>
<dbReference type="PANTHER" id="PTHR33734">
    <property type="entry name" value="LYSM DOMAIN-CONTAINING GPI-ANCHORED PROTEIN 2"/>
    <property type="match status" value="1"/>
</dbReference>
<feature type="domain" description="LysM" evidence="2">
    <location>
        <begin position="171"/>
        <end position="217"/>
    </location>
</feature>
<dbReference type="Gene3D" id="3.10.350.10">
    <property type="entry name" value="LysM domain"/>
    <property type="match status" value="4"/>
</dbReference>
<feature type="domain" description="LysM" evidence="2">
    <location>
        <begin position="28"/>
        <end position="73"/>
    </location>
</feature>
<dbReference type="Proteomes" id="UP001597012">
    <property type="component" value="Unassembled WGS sequence"/>
</dbReference>
<dbReference type="PANTHER" id="PTHR33734:SF22">
    <property type="entry name" value="MEMBRANE-BOUND LYTIC MUREIN TRANSGLYCOSYLASE D"/>
    <property type="match status" value="1"/>
</dbReference>
<reference evidence="4" key="1">
    <citation type="journal article" date="2019" name="Int. J. Syst. Evol. Microbiol.">
        <title>The Global Catalogue of Microorganisms (GCM) 10K type strain sequencing project: providing services to taxonomists for standard genome sequencing and annotation.</title>
        <authorList>
            <consortium name="The Broad Institute Genomics Platform"/>
            <consortium name="The Broad Institute Genome Sequencing Center for Infectious Disease"/>
            <person name="Wu L."/>
            <person name="Ma J."/>
        </authorList>
    </citation>
    <scope>NUCLEOTIDE SEQUENCE [LARGE SCALE GENOMIC DNA]</scope>
    <source>
        <strain evidence="4">CCUG 61948</strain>
    </source>
</reference>
<protein>
    <submittedName>
        <fullName evidence="3">LysM peptidoglycan-binding domain-containing protein</fullName>
    </submittedName>
</protein>
<dbReference type="InterPro" id="IPR018392">
    <property type="entry name" value="LysM"/>
</dbReference>
<evidence type="ECO:0000313" key="4">
    <source>
        <dbReference type="Proteomes" id="UP001597012"/>
    </source>
</evidence>
<evidence type="ECO:0000313" key="3">
    <source>
        <dbReference type="EMBL" id="MFD0798002.1"/>
    </source>
</evidence>
<dbReference type="Pfam" id="PF01476">
    <property type="entry name" value="LysM"/>
    <property type="match status" value="5"/>
</dbReference>
<dbReference type="SUPFAM" id="SSF54106">
    <property type="entry name" value="LysM domain"/>
    <property type="match status" value="4"/>
</dbReference>
<accession>A0ABW3B3W6</accession>
<dbReference type="Gene3D" id="3.40.50.2300">
    <property type="match status" value="2"/>
</dbReference>
<evidence type="ECO:0000256" key="1">
    <source>
        <dbReference type="SAM" id="SignalP"/>
    </source>
</evidence>
<dbReference type="InterPro" id="IPR028082">
    <property type="entry name" value="Peripla_BP_I"/>
</dbReference>
<name>A0ABW3B3W6_9FLAO</name>
<proteinExistence type="predicted"/>
<dbReference type="SUPFAM" id="SSF53822">
    <property type="entry name" value="Periplasmic binding protein-like I"/>
    <property type="match status" value="1"/>
</dbReference>
<feature type="domain" description="LysM" evidence="2">
    <location>
        <begin position="108"/>
        <end position="152"/>
    </location>
</feature>
<dbReference type="PROSITE" id="PS51782">
    <property type="entry name" value="LYSM"/>
    <property type="match status" value="3"/>
</dbReference>
<dbReference type="CDD" id="cd00118">
    <property type="entry name" value="LysM"/>
    <property type="match status" value="4"/>
</dbReference>
<dbReference type="EMBL" id="JBHTHY010000007">
    <property type="protein sequence ID" value="MFD0798002.1"/>
    <property type="molecule type" value="Genomic_DNA"/>
</dbReference>
<dbReference type="SMART" id="SM00257">
    <property type="entry name" value="LysM"/>
    <property type="match status" value="5"/>
</dbReference>
<dbReference type="RefSeq" id="WP_379934544.1">
    <property type="nucleotide sequence ID" value="NZ_JBHTHY010000007.1"/>
</dbReference>
<keyword evidence="1" id="KW-0732">Signal</keyword>
<feature type="signal peptide" evidence="1">
    <location>
        <begin position="1"/>
        <end position="24"/>
    </location>
</feature>
<organism evidence="3 4">
    <name type="scientific">Maribacter chungangensis</name>
    <dbReference type="NCBI Taxonomy" id="1069117"/>
    <lineage>
        <taxon>Bacteria</taxon>
        <taxon>Pseudomonadati</taxon>
        <taxon>Bacteroidota</taxon>
        <taxon>Flavobacteriia</taxon>
        <taxon>Flavobacteriales</taxon>
        <taxon>Flavobacteriaceae</taxon>
        <taxon>Maribacter</taxon>
    </lineage>
</organism>
<comment type="caution">
    <text evidence="3">The sequence shown here is derived from an EMBL/GenBank/DDBJ whole genome shotgun (WGS) entry which is preliminary data.</text>
</comment>
<dbReference type="InterPro" id="IPR036779">
    <property type="entry name" value="LysM_dom_sf"/>
</dbReference>
<keyword evidence="4" id="KW-1185">Reference proteome</keyword>
<feature type="chain" id="PRO_5045811241" evidence="1">
    <location>
        <begin position="25"/>
        <end position="729"/>
    </location>
</feature>
<sequence>MKNKLTTLLVTVVLCIVSSTTLLAQKFTTHAVKRGETLYSVAAKYGVSTESILKYNKEIKEGDSLPINTILVVPEAKSKNVSNTSDVQNLMKNVMQDSVKTREPIGFTSHKVRKRETLYGIAKRYNVTEDEIKKYNKQLYASQLKKKMEIRIPKYRKVAEKENSIDPDAYEKYTVAPKETRWSIAHKYGITIDSMLVLNPSLSQNTNYLAEGYELLMPKIAGSTVAEQQTQLYTSYTVPAKMNFYRLEKEFGVKADEIVRLNPEITQRGGLKEGMVIRIPETKLAPGEINTDNYIFYEVKPKQNEFRLTRKFGISWADLVSLNPDLKNGLNAGMILKLPKEQVGNFEVRNSLILDKVNLLDSVNTAIRPKVMFMLPFRLDKLDLSDSEKVAWAIENRNSLKFSLGLYSGALVALDSLAALGVSIDVKTFDNQLDTDKTKEILAGERLSEYNAIFGPLDELSMKEVAVQAANYKVPVVAPVRAKSDISLNNVFFSYTDDDLLRKHMVDYVKKNYTDQNIVIIADDKSRLAQDMLVRSFPNAKVVKVKEEEKNIGINREKLGGLLSETQENWVFVESDNFKLISSVVSILNAFNNSLLDMEKSTEKLKLRMFTTDHNNGFENDVISSTHLSNLNFTYPSVYREVSANSFVTRYREKFGEEPDKYAVRGFDVTYDILLKLAYTNNLMEAAKFIGTTEYAGNKFDYAKDATSGYFNQASYIMAYEDMRIKQLE</sequence>